<dbReference type="STRING" id="299467.A0A443RWS7"/>
<dbReference type="GO" id="GO:0016491">
    <property type="term" value="F:oxidoreductase activity"/>
    <property type="evidence" value="ECO:0007669"/>
    <property type="project" value="TreeGrafter"/>
</dbReference>
<feature type="non-terminal residue" evidence="2">
    <location>
        <position position="142"/>
    </location>
</feature>
<name>A0A443RWS7_9ACAR</name>
<dbReference type="PANTHER" id="PTHR48075">
    <property type="entry name" value="3-HYDROXYACYL-COA DEHYDROGENASE FAMILY PROTEIN"/>
    <property type="match status" value="1"/>
</dbReference>
<organism evidence="2 3">
    <name type="scientific">Leptotrombidium deliense</name>
    <dbReference type="NCBI Taxonomy" id="299467"/>
    <lineage>
        <taxon>Eukaryota</taxon>
        <taxon>Metazoa</taxon>
        <taxon>Ecdysozoa</taxon>
        <taxon>Arthropoda</taxon>
        <taxon>Chelicerata</taxon>
        <taxon>Arachnida</taxon>
        <taxon>Acari</taxon>
        <taxon>Acariformes</taxon>
        <taxon>Trombidiformes</taxon>
        <taxon>Prostigmata</taxon>
        <taxon>Anystina</taxon>
        <taxon>Parasitengona</taxon>
        <taxon>Trombiculoidea</taxon>
        <taxon>Trombiculidae</taxon>
        <taxon>Leptotrombidium</taxon>
    </lineage>
</organism>
<dbReference type="OrthoDB" id="2021159at2759"/>
<dbReference type="InterPro" id="IPR036291">
    <property type="entry name" value="NAD(P)-bd_dom_sf"/>
</dbReference>
<gene>
    <name evidence="2" type="ORF">B4U80_02240</name>
</gene>
<sequence length="142" mass="16492">MAYDGNEVRVHDNSSGVLNKVYLRLSEDRRMLREDGFLLHNDFIGDVYCFSNVQDAVRGADFVFECVSENIVVKKEIFKKIEESCDSKTIIATSSMRIPIDEIFEENSFRERSLGIRFLYPVYFIPEVELLPSKYTSLETLE</sequence>
<evidence type="ECO:0000259" key="1">
    <source>
        <dbReference type="Pfam" id="PF02737"/>
    </source>
</evidence>
<dbReference type="Gene3D" id="3.40.50.720">
    <property type="entry name" value="NAD(P)-binding Rossmann-like Domain"/>
    <property type="match status" value="1"/>
</dbReference>
<dbReference type="AlphaFoldDB" id="A0A443RWS7"/>
<accession>A0A443RWS7</accession>
<proteinExistence type="predicted"/>
<dbReference type="GO" id="GO:0006631">
    <property type="term" value="P:fatty acid metabolic process"/>
    <property type="evidence" value="ECO:0007669"/>
    <property type="project" value="InterPro"/>
</dbReference>
<dbReference type="Pfam" id="PF02737">
    <property type="entry name" value="3HCDH_N"/>
    <property type="match status" value="1"/>
</dbReference>
<dbReference type="Proteomes" id="UP000288716">
    <property type="component" value="Unassembled WGS sequence"/>
</dbReference>
<keyword evidence="3" id="KW-1185">Reference proteome</keyword>
<dbReference type="VEuPathDB" id="VectorBase:LDEU012396"/>
<reference evidence="2 3" key="1">
    <citation type="journal article" date="2018" name="Gigascience">
        <title>Genomes of trombidid mites reveal novel predicted allergens and laterally-transferred genes associated with secondary metabolism.</title>
        <authorList>
            <person name="Dong X."/>
            <person name="Chaisiri K."/>
            <person name="Xia D."/>
            <person name="Armstrong S.D."/>
            <person name="Fang Y."/>
            <person name="Donnelly M.J."/>
            <person name="Kadowaki T."/>
            <person name="McGarry J.W."/>
            <person name="Darby A.C."/>
            <person name="Makepeace B.L."/>
        </authorList>
    </citation>
    <scope>NUCLEOTIDE SEQUENCE [LARGE SCALE GENOMIC DNA]</scope>
    <source>
        <strain evidence="2">UoL-UT</strain>
    </source>
</reference>
<evidence type="ECO:0000313" key="2">
    <source>
        <dbReference type="EMBL" id="RWS19644.1"/>
    </source>
</evidence>
<feature type="domain" description="3-hydroxyacyl-CoA dehydrogenase NAD binding" evidence="1">
    <location>
        <begin position="2"/>
        <end position="141"/>
    </location>
</feature>
<dbReference type="GO" id="GO:0070403">
    <property type="term" value="F:NAD+ binding"/>
    <property type="evidence" value="ECO:0007669"/>
    <property type="project" value="InterPro"/>
</dbReference>
<protein>
    <submittedName>
        <fullName evidence="2">3-hydroxybutyryl-CoA dehydrogenase-like protein</fullName>
    </submittedName>
</protein>
<dbReference type="SUPFAM" id="SSF51735">
    <property type="entry name" value="NAD(P)-binding Rossmann-fold domains"/>
    <property type="match status" value="1"/>
</dbReference>
<evidence type="ECO:0000313" key="3">
    <source>
        <dbReference type="Proteomes" id="UP000288716"/>
    </source>
</evidence>
<comment type="caution">
    <text evidence="2">The sequence shown here is derived from an EMBL/GenBank/DDBJ whole genome shotgun (WGS) entry which is preliminary data.</text>
</comment>
<dbReference type="PANTHER" id="PTHR48075:SF5">
    <property type="entry name" value="3-HYDROXYBUTYRYL-COA DEHYDROGENASE"/>
    <property type="match status" value="1"/>
</dbReference>
<dbReference type="InterPro" id="IPR006176">
    <property type="entry name" value="3-OHacyl-CoA_DH_NAD-bd"/>
</dbReference>
<dbReference type="EMBL" id="NCKV01024052">
    <property type="protein sequence ID" value="RWS19644.1"/>
    <property type="molecule type" value="Genomic_DNA"/>
</dbReference>